<dbReference type="AlphaFoldDB" id="A0AA36B2W0"/>
<proteinExistence type="predicted"/>
<evidence type="ECO:0000313" key="2">
    <source>
        <dbReference type="EMBL" id="CAI9725892.1"/>
    </source>
</evidence>
<feature type="compositionally biased region" description="Basic and acidic residues" evidence="1">
    <location>
        <begin position="7"/>
        <end position="20"/>
    </location>
</feature>
<keyword evidence="3" id="KW-1185">Reference proteome</keyword>
<sequence length="91" mass="11011">MEEEKDNEIRKREKKSREVEKLGAKKYTFTWTKWQLGVIIKLKEYKAQAAAIHRESVEYVDTTNPFQKKFGNIFLFPTVFRHKSYENAYFK</sequence>
<name>A0AA36B2W0_OCTVU</name>
<dbReference type="EMBL" id="OX597820">
    <property type="protein sequence ID" value="CAI9725892.1"/>
    <property type="molecule type" value="Genomic_DNA"/>
</dbReference>
<gene>
    <name evidence="2" type="ORF">OCTVUL_1B030836</name>
</gene>
<dbReference type="Proteomes" id="UP001162480">
    <property type="component" value="Chromosome 7"/>
</dbReference>
<evidence type="ECO:0000313" key="3">
    <source>
        <dbReference type="Proteomes" id="UP001162480"/>
    </source>
</evidence>
<organism evidence="2 3">
    <name type="scientific">Octopus vulgaris</name>
    <name type="common">Common octopus</name>
    <dbReference type="NCBI Taxonomy" id="6645"/>
    <lineage>
        <taxon>Eukaryota</taxon>
        <taxon>Metazoa</taxon>
        <taxon>Spiralia</taxon>
        <taxon>Lophotrochozoa</taxon>
        <taxon>Mollusca</taxon>
        <taxon>Cephalopoda</taxon>
        <taxon>Coleoidea</taxon>
        <taxon>Octopodiformes</taxon>
        <taxon>Octopoda</taxon>
        <taxon>Incirrata</taxon>
        <taxon>Octopodidae</taxon>
        <taxon>Octopus</taxon>
    </lineage>
</organism>
<accession>A0AA36B2W0</accession>
<feature type="region of interest" description="Disordered" evidence="1">
    <location>
        <begin position="1"/>
        <end position="20"/>
    </location>
</feature>
<protein>
    <submittedName>
        <fullName evidence="2">Uncharacterized protein</fullName>
    </submittedName>
</protein>
<reference evidence="2" key="1">
    <citation type="submission" date="2023-08" db="EMBL/GenBank/DDBJ databases">
        <authorList>
            <person name="Alioto T."/>
            <person name="Alioto T."/>
            <person name="Gomez Garrido J."/>
        </authorList>
    </citation>
    <scope>NUCLEOTIDE SEQUENCE</scope>
</reference>
<evidence type="ECO:0000256" key="1">
    <source>
        <dbReference type="SAM" id="MobiDB-lite"/>
    </source>
</evidence>